<name>G0TT84_TRYVY</name>
<proteinExistence type="predicted"/>
<reference evidence="2" key="1">
    <citation type="journal article" date="2012" name="Proc. Natl. Acad. Sci. U.S.A.">
        <title>Antigenic diversity is generated by distinct evolutionary mechanisms in African trypanosome species.</title>
        <authorList>
            <person name="Jackson A.P."/>
            <person name="Berry A."/>
            <person name="Aslett M."/>
            <person name="Allison H.C."/>
            <person name="Burton P."/>
            <person name="Vavrova-Anderson J."/>
            <person name="Brown R."/>
            <person name="Browne H."/>
            <person name="Corton N."/>
            <person name="Hauser H."/>
            <person name="Gamble J."/>
            <person name="Gilderthorp R."/>
            <person name="Marcello L."/>
            <person name="McQuillan J."/>
            <person name="Otto T.D."/>
            <person name="Quail M.A."/>
            <person name="Sanders M.J."/>
            <person name="van Tonder A."/>
            <person name="Ginger M.L."/>
            <person name="Field M.C."/>
            <person name="Barry J.D."/>
            <person name="Hertz-Fowler C."/>
            <person name="Berriman M."/>
        </authorList>
    </citation>
    <scope>NUCLEOTIDE SEQUENCE</scope>
    <source>
        <strain evidence="2">Y486</strain>
    </source>
</reference>
<sequence>MPAVDPLQVQTELLERMKTLHVQHMQSLGRRTVNKGSGASNGVKGTVAHGSDGGKDMVNCEGIREDDLPLAVQFVRSCPPLTNPTWAMEELLRINPNVAVWTGSTLSSTVWAPPASGHCPFGTTSGDFVRHR</sequence>
<feature type="region of interest" description="Disordered" evidence="1">
    <location>
        <begin position="32"/>
        <end position="55"/>
    </location>
</feature>
<dbReference type="EMBL" id="HE573019">
    <property type="protein sequence ID" value="CCC47165.1"/>
    <property type="molecule type" value="Genomic_DNA"/>
</dbReference>
<evidence type="ECO:0000256" key="1">
    <source>
        <dbReference type="SAM" id="MobiDB-lite"/>
    </source>
</evidence>
<dbReference type="AlphaFoldDB" id="G0TT84"/>
<organism evidence="2">
    <name type="scientific">Trypanosoma vivax (strain Y486)</name>
    <dbReference type="NCBI Taxonomy" id="1055687"/>
    <lineage>
        <taxon>Eukaryota</taxon>
        <taxon>Discoba</taxon>
        <taxon>Euglenozoa</taxon>
        <taxon>Kinetoplastea</taxon>
        <taxon>Metakinetoplastina</taxon>
        <taxon>Trypanosomatida</taxon>
        <taxon>Trypanosomatidae</taxon>
        <taxon>Trypanosoma</taxon>
        <taxon>Duttonella</taxon>
    </lineage>
</organism>
<gene>
    <name evidence="2" type="ORF">TVY486_0303410</name>
</gene>
<protein>
    <submittedName>
        <fullName evidence="2">Uncharacterized protein</fullName>
    </submittedName>
</protein>
<evidence type="ECO:0000313" key="2">
    <source>
        <dbReference type="EMBL" id="CCC47165.1"/>
    </source>
</evidence>
<accession>G0TT84</accession>
<dbReference type="VEuPathDB" id="TriTrypDB:TvY486_0303410"/>